<keyword evidence="1" id="KW-0808">Transferase</keyword>
<gene>
    <name evidence="4" type="ORF">HA052_03300</name>
</gene>
<protein>
    <submittedName>
        <fullName evidence="4">GNAT family N-acetyltransferase</fullName>
    </submittedName>
</protein>
<dbReference type="InterPro" id="IPR050832">
    <property type="entry name" value="Bact_Acetyltransf"/>
</dbReference>
<dbReference type="CDD" id="cd04301">
    <property type="entry name" value="NAT_SF"/>
    <property type="match status" value="2"/>
</dbReference>
<evidence type="ECO:0000313" key="4">
    <source>
        <dbReference type="EMBL" id="NHR04216.1"/>
    </source>
</evidence>
<dbReference type="InterPro" id="IPR000182">
    <property type="entry name" value="GNAT_dom"/>
</dbReference>
<dbReference type="RefSeq" id="WP_166450752.1">
    <property type="nucleotide sequence ID" value="NZ_JAAOMA010000003.1"/>
</dbReference>
<dbReference type="InterPro" id="IPR016181">
    <property type="entry name" value="Acyl_CoA_acyltransferase"/>
</dbReference>
<reference evidence="4 5" key="1">
    <citation type="submission" date="2020-03" db="EMBL/GenBank/DDBJ databases">
        <title>Draft genome sequence of environmentally isolated cultures.</title>
        <authorList>
            <person name="Wilson H.S."/>
            <person name="De Leon M.E."/>
        </authorList>
    </citation>
    <scope>NUCLEOTIDE SEQUENCE [LARGE SCALE GENOMIC DNA]</scope>
    <source>
        <strain evidence="4 5">HSC-31F16</strain>
    </source>
</reference>
<evidence type="ECO:0000256" key="1">
    <source>
        <dbReference type="ARBA" id="ARBA00022679"/>
    </source>
</evidence>
<name>A0ABX0KZJ0_9NEIS</name>
<keyword evidence="5" id="KW-1185">Reference proteome</keyword>
<dbReference type="EMBL" id="JAAOMA010000003">
    <property type="protein sequence ID" value="NHR04216.1"/>
    <property type="molecule type" value="Genomic_DNA"/>
</dbReference>
<feature type="domain" description="N-acetyltransferase" evidence="3">
    <location>
        <begin position="152"/>
        <end position="277"/>
    </location>
</feature>
<evidence type="ECO:0000259" key="3">
    <source>
        <dbReference type="PROSITE" id="PS51186"/>
    </source>
</evidence>
<feature type="domain" description="N-acetyltransferase" evidence="3">
    <location>
        <begin position="1"/>
        <end position="150"/>
    </location>
</feature>
<dbReference type="PROSITE" id="PS51186">
    <property type="entry name" value="GNAT"/>
    <property type="match status" value="2"/>
</dbReference>
<evidence type="ECO:0000256" key="2">
    <source>
        <dbReference type="ARBA" id="ARBA00023315"/>
    </source>
</evidence>
<dbReference type="PANTHER" id="PTHR43877">
    <property type="entry name" value="AMINOALKYLPHOSPHONATE N-ACETYLTRANSFERASE-RELATED-RELATED"/>
    <property type="match status" value="1"/>
</dbReference>
<evidence type="ECO:0000313" key="5">
    <source>
        <dbReference type="Proteomes" id="UP001515641"/>
    </source>
</evidence>
<dbReference type="Gene3D" id="3.40.630.30">
    <property type="match status" value="2"/>
</dbReference>
<dbReference type="PANTHER" id="PTHR43877:SF2">
    <property type="entry name" value="AMINOALKYLPHOSPHONATE N-ACETYLTRANSFERASE-RELATED"/>
    <property type="match status" value="1"/>
</dbReference>
<dbReference type="SUPFAM" id="SSF55729">
    <property type="entry name" value="Acyl-CoA N-acyltransferases (Nat)"/>
    <property type="match status" value="2"/>
</dbReference>
<proteinExistence type="predicted"/>
<dbReference type="Pfam" id="PF00583">
    <property type="entry name" value="Acetyltransf_1"/>
    <property type="match status" value="2"/>
</dbReference>
<comment type="caution">
    <text evidence="4">The sequence shown here is derived from an EMBL/GenBank/DDBJ whole genome shotgun (WGS) entry which is preliminary data.</text>
</comment>
<organism evidence="4 5">
    <name type="scientific">Chromobacterium fluminis</name>
    <dbReference type="NCBI Taxonomy" id="3044269"/>
    <lineage>
        <taxon>Bacteria</taxon>
        <taxon>Pseudomonadati</taxon>
        <taxon>Pseudomonadota</taxon>
        <taxon>Betaproteobacteria</taxon>
        <taxon>Neisseriales</taxon>
        <taxon>Chromobacteriaceae</taxon>
        <taxon>Chromobacterium</taxon>
    </lineage>
</organism>
<dbReference type="Proteomes" id="UP001515641">
    <property type="component" value="Unassembled WGS sequence"/>
</dbReference>
<accession>A0ABX0KZJ0</accession>
<keyword evidence="2" id="KW-0012">Acyltransferase</keyword>
<sequence length="277" mass="30630">MRLHSLSLIDFPLIHQAFKLAFSDYLLPMQMDEEQLAAMLHRRGWRPELSVGAWRDGALVGLWLAGVHCDEAGPIGYCIATGVRPDARRQGVLQAMAAAIKQRLASRGIQRQRLEVISDNAAAMAAYLRLGYRPHRRLDCYRIEQALAVDAAPGWRCAPTDRSLWPRWPLHSEPAVPNSRDSLERAQPPLLLLTAKQDGDLLGYALYSDAGDIAELAVAPPHRRRGVARSLLAAVQRETSAPSLAVNNLDSDDAAGAGLLHSCGARLWLSQWEMRRP</sequence>